<keyword evidence="1" id="KW-0472">Membrane</keyword>
<feature type="domain" description="Calcium channel YVC1-like C-terminal transmembrane" evidence="4">
    <location>
        <begin position="270"/>
        <end position="562"/>
    </location>
</feature>
<name>A0A0F8BKI1_CERFI</name>
<evidence type="ECO:0000259" key="3">
    <source>
        <dbReference type="Pfam" id="PF23190"/>
    </source>
</evidence>
<feature type="transmembrane region" description="Helical" evidence="1">
    <location>
        <begin position="541"/>
        <end position="560"/>
    </location>
</feature>
<sequence length="1035" mass="115819">MARWSLMSLLGLAQNPAEADSRQSWLRHERQTLLPRFHRADVPSAFPPLEVTKTALRLRFLIEQCIPCELKEEEVTRPHSTIITPKVIVAAKEAGGSSSEYAACVVFCLLVCKQWFSRQALLELWDADLHRLRAQACEVIAKAIIENEDDQEYLMHAVLLKRYAFLIDGEPTPAVNVIEKAVDLHALRVICSSGYQKCIGYLWKGWLVQDENDPSQFVDYALKADRRFSVHMDPDRMRAPIYQNAAQLLVSLLYLALYTMAINSINPGGDLDATEMVLYIFTVGYVLDEVVKVWKAGYQIFGFWNAFNSTLYGILIVSFVLRLIGLSHPIQPHSDHGHGDVAIDGIDNPREYYSRLSYNFLAASAPMFWTRLLLYLDSFRFFGAMLVVLKVMMKESLIFFALLTVVIIGFLQAFIGLDLADDLQADDVFFIIKAMANGVMGSPEYDGFDNFAPPFGLILYYLFTFVVMVILLNILIALYGSAYSDIYENANDEFLALFSQKTMQFVRAPDENVYIAPFNLVEIAVAAATEWWMPKARFEQLNDIVMAIIYSPVLVVAAWYETQAAHAIRHNRLNGEEDDDIVHEWEQLRDQIDMEGEGWTKKVEEAKSNVEEEPAVQEIKKLAGRWALDIVFATTLVAASGAATGGLHTPVVTRDVLIVGGGATGTYAAINLTDAGYSVAVVESDTVLGGHVSTYVDPVSGRAADYGVIVLSDEPVVHNFLTRLNIGWAPTELDGSNISFFDFKTGKPNQDYVQPSPADAIPRYWNLLLKYPYLADDGIVLPDPVPDELLCDFGEIIEKYNLSGLSRVFFQWGQGFGDILKLPALAVVSTPSGKVIIRAKKILMTIPPLLNDNYLNPFQPNSHESSLFSQFSHFNLWVAAIKDSSLPPINLQNVSPGINSTLYSLAKLPDAYYFRLTPAPGVWATAFGSLNDEEHTEDAVKGNILKILADLRENGGYANDSSSVPEAEIVEFRNHSPYELTVPVEAIRKGFYRDLYELQGYQNTYWTGAAWDAHDSSNLWKFTGRVLESLKLSLE</sequence>
<feature type="domain" description="YVC1 N-terminal linker helical" evidence="3">
    <location>
        <begin position="51"/>
        <end position="232"/>
    </location>
</feature>
<dbReference type="SUPFAM" id="SSF51905">
    <property type="entry name" value="FAD/NAD(P)-binding domain"/>
    <property type="match status" value="1"/>
</dbReference>
<dbReference type="EMBL" id="LBBL01000312">
    <property type="protein sequence ID" value="KKF92853.1"/>
    <property type="molecule type" value="Genomic_DNA"/>
</dbReference>
<dbReference type="Pfam" id="PF23190">
    <property type="entry name" value="LHD_TRPY1"/>
    <property type="match status" value="1"/>
</dbReference>
<protein>
    <submittedName>
        <fullName evidence="5">Calcium channel YVC1</fullName>
    </submittedName>
</protein>
<dbReference type="InterPro" id="IPR056337">
    <property type="entry name" value="LHD_YVC1"/>
</dbReference>
<feature type="transmembrane region" description="Helical" evidence="1">
    <location>
        <begin position="458"/>
        <end position="479"/>
    </location>
</feature>
<reference evidence="5 6" key="1">
    <citation type="submission" date="2015-04" db="EMBL/GenBank/DDBJ databases">
        <title>Genome sequence of Ceratocystis platani, a major pathogen of plane trees.</title>
        <authorList>
            <person name="Belbahri L."/>
        </authorList>
    </citation>
    <scope>NUCLEOTIDE SEQUENCE [LARGE SCALE GENOMIC DNA]</scope>
    <source>
        <strain evidence="5 6">CFO</strain>
    </source>
</reference>
<keyword evidence="2" id="KW-0732">Signal</keyword>
<dbReference type="Pfam" id="PF23317">
    <property type="entry name" value="YVC1_C"/>
    <property type="match status" value="1"/>
</dbReference>
<organism evidence="5 6">
    <name type="scientific">Ceratocystis fimbriata f. sp. platani</name>
    <dbReference type="NCBI Taxonomy" id="88771"/>
    <lineage>
        <taxon>Eukaryota</taxon>
        <taxon>Fungi</taxon>
        <taxon>Dikarya</taxon>
        <taxon>Ascomycota</taxon>
        <taxon>Pezizomycotina</taxon>
        <taxon>Sordariomycetes</taxon>
        <taxon>Hypocreomycetidae</taxon>
        <taxon>Microascales</taxon>
        <taxon>Ceratocystidaceae</taxon>
        <taxon>Ceratocystis</taxon>
    </lineage>
</organism>
<keyword evidence="1" id="KW-1133">Transmembrane helix</keyword>
<evidence type="ECO:0000259" key="4">
    <source>
        <dbReference type="Pfam" id="PF23317"/>
    </source>
</evidence>
<accession>A0A0F8BKI1</accession>
<dbReference type="Proteomes" id="UP000034841">
    <property type="component" value="Unassembled WGS sequence"/>
</dbReference>
<feature type="signal peptide" evidence="2">
    <location>
        <begin position="1"/>
        <end position="19"/>
    </location>
</feature>
<dbReference type="PANTHER" id="PTHR35859">
    <property type="entry name" value="NONSELECTIVE CATION CHANNEL PROTEIN"/>
    <property type="match status" value="1"/>
</dbReference>
<evidence type="ECO:0000256" key="2">
    <source>
        <dbReference type="SAM" id="SignalP"/>
    </source>
</evidence>
<keyword evidence="6" id="KW-1185">Reference proteome</keyword>
<feature type="transmembrane region" description="Helical" evidence="1">
    <location>
        <begin position="245"/>
        <end position="265"/>
    </location>
</feature>
<dbReference type="PANTHER" id="PTHR35859:SF1">
    <property type="entry name" value="NONSELECTIVE CATION CHANNEL PROTEIN"/>
    <property type="match status" value="1"/>
</dbReference>
<evidence type="ECO:0000313" key="5">
    <source>
        <dbReference type="EMBL" id="KKF92853.1"/>
    </source>
</evidence>
<dbReference type="InterPro" id="IPR052971">
    <property type="entry name" value="TRP_calcium_channel"/>
</dbReference>
<dbReference type="Gene3D" id="3.50.50.60">
    <property type="entry name" value="FAD/NAD(P)-binding domain"/>
    <property type="match status" value="2"/>
</dbReference>
<dbReference type="Pfam" id="PF13450">
    <property type="entry name" value="NAD_binding_8"/>
    <property type="match status" value="1"/>
</dbReference>
<dbReference type="InterPro" id="IPR036188">
    <property type="entry name" value="FAD/NAD-bd_sf"/>
</dbReference>
<proteinExistence type="predicted"/>
<keyword evidence="1" id="KW-0812">Transmembrane</keyword>
<dbReference type="AlphaFoldDB" id="A0A0F8BKI1"/>
<evidence type="ECO:0000313" key="6">
    <source>
        <dbReference type="Proteomes" id="UP000034841"/>
    </source>
</evidence>
<dbReference type="InterPro" id="IPR056336">
    <property type="entry name" value="YVC1_C"/>
</dbReference>
<dbReference type="OrthoDB" id="301415at2759"/>
<evidence type="ECO:0000256" key="1">
    <source>
        <dbReference type="SAM" id="Phobius"/>
    </source>
</evidence>
<comment type="caution">
    <text evidence="5">The sequence shown here is derived from an EMBL/GenBank/DDBJ whole genome shotgun (WGS) entry which is preliminary data.</text>
</comment>
<feature type="transmembrane region" description="Helical" evidence="1">
    <location>
        <begin position="397"/>
        <end position="417"/>
    </location>
</feature>
<feature type="transmembrane region" description="Helical" evidence="1">
    <location>
        <begin position="277"/>
        <end position="294"/>
    </location>
</feature>
<feature type="chain" id="PRO_5002527901" evidence="2">
    <location>
        <begin position="20"/>
        <end position="1035"/>
    </location>
</feature>
<gene>
    <name evidence="5" type="primary">YVC1_3</name>
    <name evidence="5" type="ORF">CFO_g4811</name>
</gene>
<feature type="transmembrane region" description="Helical" evidence="1">
    <location>
        <begin position="306"/>
        <end position="325"/>
    </location>
</feature>